<protein>
    <submittedName>
        <fullName evidence="2">AfsA-related hotdog domain-containing protein</fullName>
    </submittedName>
</protein>
<feature type="domain" description="A-factor biosynthesis hotdog" evidence="1">
    <location>
        <begin position="96"/>
        <end position="225"/>
    </location>
</feature>
<gene>
    <name evidence="2" type="ORF">QP939_15045</name>
</gene>
<evidence type="ECO:0000313" key="2">
    <source>
        <dbReference type="EMBL" id="WIV59828.1"/>
    </source>
</evidence>
<sequence length="258" mass="28560">MAVGVTMADVTTLFLVGDRFAPFATLPSVRTVSQFVADVRGGVHQPGEHLVLAEGQGLTAFQWDRVRFELDRAGLAESTRIVESNRGPLCGQAETHKHREHNVLIAGLERLGDTRYRAALRLHGDQELLLDHQASHVQGMVVLEAARQMFLAVGERYYAAAGTHYAYTLGAMESSFQAFLYPLDTEITCEVLTADVSDPEQLDFDVRIDFEQAGLPVASVRMRCSAFRSAVLAHKEHRGAERATRYLLRRLPQLAAAE</sequence>
<accession>A0ABY8XVZ0</accession>
<dbReference type="InterPro" id="IPR005509">
    <property type="entry name" value="AfsA_hotdog_dom"/>
</dbReference>
<proteinExistence type="predicted"/>
<dbReference type="Pfam" id="PF03756">
    <property type="entry name" value="AfsA"/>
    <property type="match status" value="1"/>
</dbReference>
<keyword evidence="3" id="KW-1185">Reference proteome</keyword>
<dbReference type="RefSeq" id="WP_285457384.1">
    <property type="nucleotide sequence ID" value="NZ_CP127173.1"/>
</dbReference>
<dbReference type="EMBL" id="CP127173">
    <property type="protein sequence ID" value="WIV59828.1"/>
    <property type="molecule type" value="Genomic_DNA"/>
</dbReference>
<name>A0ABY8XVZ0_9PSEU</name>
<evidence type="ECO:0000259" key="1">
    <source>
        <dbReference type="Pfam" id="PF03756"/>
    </source>
</evidence>
<evidence type="ECO:0000313" key="3">
    <source>
        <dbReference type="Proteomes" id="UP001227101"/>
    </source>
</evidence>
<reference evidence="2 3" key="1">
    <citation type="submission" date="2023-06" db="EMBL/GenBank/DDBJ databases">
        <authorList>
            <person name="Oyuntsetseg B."/>
            <person name="Kim S.B."/>
        </authorList>
    </citation>
    <scope>NUCLEOTIDE SEQUENCE [LARGE SCALE GENOMIC DNA]</scope>
    <source>
        <strain evidence="2 3">2-2</strain>
    </source>
</reference>
<organism evidence="2 3">
    <name type="scientific">Amycolatopsis nalaikhensis</name>
    <dbReference type="NCBI Taxonomy" id="715472"/>
    <lineage>
        <taxon>Bacteria</taxon>
        <taxon>Bacillati</taxon>
        <taxon>Actinomycetota</taxon>
        <taxon>Actinomycetes</taxon>
        <taxon>Pseudonocardiales</taxon>
        <taxon>Pseudonocardiaceae</taxon>
        <taxon>Amycolatopsis</taxon>
    </lineage>
</organism>
<dbReference type="Proteomes" id="UP001227101">
    <property type="component" value="Chromosome"/>
</dbReference>